<feature type="transmembrane region" description="Helical" evidence="8">
    <location>
        <begin position="361"/>
        <end position="388"/>
    </location>
</feature>
<dbReference type="PANTHER" id="PTHR43184">
    <property type="entry name" value="MAJOR FACILITATOR SUPERFAMILY TRANSPORTER 16, ISOFORM B"/>
    <property type="match status" value="1"/>
</dbReference>
<keyword evidence="11" id="KW-1185">Reference proteome</keyword>
<dbReference type="InterPro" id="IPR036259">
    <property type="entry name" value="MFS_trans_sf"/>
</dbReference>
<comment type="subcellular location">
    <subcellularLocation>
        <location evidence="1">Membrane</location>
        <topology evidence="1">Multi-pass membrane protein</topology>
    </subcellularLocation>
</comment>
<dbReference type="SUPFAM" id="SSF103473">
    <property type="entry name" value="MFS general substrate transporter"/>
    <property type="match status" value="1"/>
</dbReference>
<feature type="transmembrane region" description="Helical" evidence="8">
    <location>
        <begin position="138"/>
        <end position="157"/>
    </location>
</feature>
<keyword evidence="5 8" id="KW-0812">Transmembrane</keyword>
<evidence type="ECO:0000313" key="10">
    <source>
        <dbReference type="EnsemblMetazoa" id="CLYHEMP000208.1"/>
    </source>
</evidence>
<evidence type="ECO:0000256" key="7">
    <source>
        <dbReference type="ARBA" id="ARBA00023136"/>
    </source>
</evidence>
<feature type="transmembrane region" description="Helical" evidence="8">
    <location>
        <begin position="296"/>
        <end position="317"/>
    </location>
</feature>
<keyword evidence="7 8" id="KW-0472">Membrane</keyword>
<dbReference type="GO" id="GO:0022857">
    <property type="term" value="F:transmembrane transporter activity"/>
    <property type="evidence" value="ECO:0007669"/>
    <property type="project" value="InterPro"/>
</dbReference>
<keyword evidence="3" id="KW-0813">Transport</keyword>
<dbReference type="InterPro" id="IPR000849">
    <property type="entry name" value="Sugar_P_transporter"/>
</dbReference>
<feature type="transmembrane region" description="Helical" evidence="8">
    <location>
        <begin position="267"/>
        <end position="289"/>
    </location>
</feature>
<dbReference type="PIRSF" id="PIRSF002808">
    <property type="entry name" value="Hexose_phosphate_transp"/>
    <property type="match status" value="1"/>
</dbReference>
<dbReference type="Pfam" id="PF07690">
    <property type="entry name" value="MFS_1"/>
    <property type="match status" value="1"/>
</dbReference>
<name>A0A7M5UXV7_9CNID</name>
<dbReference type="PROSITE" id="PS50850">
    <property type="entry name" value="MFS"/>
    <property type="match status" value="1"/>
</dbReference>
<dbReference type="Gene3D" id="1.20.1250.20">
    <property type="entry name" value="MFS general substrate transporter like domains"/>
    <property type="match status" value="2"/>
</dbReference>
<dbReference type="RefSeq" id="XP_066925768.1">
    <property type="nucleotide sequence ID" value="XM_067069667.1"/>
</dbReference>
<evidence type="ECO:0000313" key="11">
    <source>
        <dbReference type="Proteomes" id="UP000594262"/>
    </source>
</evidence>
<dbReference type="GO" id="GO:0016020">
    <property type="term" value="C:membrane"/>
    <property type="evidence" value="ECO:0007669"/>
    <property type="project" value="UniProtKB-SubCell"/>
</dbReference>
<dbReference type="AlphaFoldDB" id="A0A7M5UXV7"/>
<feature type="transmembrane region" description="Helical" evidence="8">
    <location>
        <begin position="323"/>
        <end position="349"/>
    </location>
</feature>
<keyword evidence="4" id="KW-0762">Sugar transport</keyword>
<dbReference type="Proteomes" id="UP000594262">
    <property type="component" value="Unplaced"/>
</dbReference>
<comment type="similarity">
    <text evidence="2">Belongs to the major facilitator superfamily. Organophosphate:Pi antiporter (OPA) (TC 2.A.1.4) family.</text>
</comment>
<proteinExistence type="inferred from homology"/>
<organism evidence="10 11">
    <name type="scientific">Clytia hemisphaerica</name>
    <dbReference type="NCBI Taxonomy" id="252671"/>
    <lineage>
        <taxon>Eukaryota</taxon>
        <taxon>Metazoa</taxon>
        <taxon>Cnidaria</taxon>
        <taxon>Hydrozoa</taxon>
        <taxon>Hydroidolina</taxon>
        <taxon>Leptothecata</taxon>
        <taxon>Obeliida</taxon>
        <taxon>Clytiidae</taxon>
        <taxon>Clytia</taxon>
    </lineage>
</organism>
<evidence type="ECO:0000256" key="8">
    <source>
        <dbReference type="SAM" id="Phobius"/>
    </source>
</evidence>
<dbReference type="PANTHER" id="PTHR43184:SF30">
    <property type="entry name" value="MFS DOMAIN-CONTAINING PROTEIN"/>
    <property type="match status" value="1"/>
</dbReference>
<evidence type="ECO:0000256" key="3">
    <source>
        <dbReference type="ARBA" id="ARBA00022448"/>
    </source>
</evidence>
<dbReference type="InterPro" id="IPR020846">
    <property type="entry name" value="MFS_dom"/>
</dbReference>
<evidence type="ECO:0000256" key="5">
    <source>
        <dbReference type="ARBA" id="ARBA00022692"/>
    </source>
</evidence>
<feature type="transmembrane region" description="Helical" evidence="8">
    <location>
        <begin position="12"/>
        <end position="28"/>
    </location>
</feature>
<evidence type="ECO:0000256" key="1">
    <source>
        <dbReference type="ARBA" id="ARBA00004141"/>
    </source>
</evidence>
<feature type="transmembrane region" description="Helical" evidence="8">
    <location>
        <begin position="169"/>
        <end position="189"/>
    </location>
</feature>
<evidence type="ECO:0000256" key="2">
    <source>
        <dbReference type="ARBA" id="ARBA00009598"/>
    </source>
</evidence>
<evidence type="ECO:0000256" key="6">
    <source>
        <dbReference type="ARBA" id="ARBA00022989"/>
    </source>
</evidence>
<dbReference type="InterPro" id="IPR011701">
    <property type="entry name" value="MFS"/>
</dbReference>
<dbReference type="OrthoDB" id="3639251at2759"/>
<feature type="transmembrane region" description="Helical" evidence="8">
    <location>
        <begin position="49"/>
        <end position="68"/>
    </location>
</feature>
<feature type="transmembrane region" description="Helical" evidence="8">
    <location>
        <begin position="74"/>
        <end position="94"/>
    </location>
</feature>
<keyword evidence="6 8" id="KW-1133">Transmembrane helix</keyword>
<dbReference type="GeneID" id="136813136"/>
<feature type="domain" description="Major facilitator superfamily (MFS) profile" evidence="9">
    <location>
        <begin position="10"/>
        <end position="416"/>
    </location>
</feature>
<sequence>MATNINTNKQILIFSVTWVVYASAYLLRKPLGVIKSDLEALNGLTKADLGWLDSCFLLPYALVSMLLGNLGDKYGSRLVLTTSMIGLGISMMSFGWWSSPITYGVLLFMNGAFQALLWGNCIKALSGWYLPSQKTTMFGLWGTCTFSGGILGTSLAVQIQRIYPKDLKMIFLLPSIWVIFVGILVHYTIKTPEEFGEISITEEPILPKDSISEEAPSRNLTFVETWSLPLVPELCWTSFGMKLVRYCLYMWLPMYLNQNLNLSKVKAGMFSTAFEIGGVCGSAMIGIVIDKFLHGRAYLGVFVSLVIAAFSLCLFQLTSKWGLWFNFGFLFLAGACQCGPDSVVSGALASEIGKRENAQSAVSGVINGFGSVGSIIEGPFIAVILTQFGWSGTFYAMVILTGITAIAVLKATLADRTYIRLAVTDTR</sequence>
<feature type="transmembrane region" description="Helical" evidence="8">
    <location>
        <begin position="394"/>
        <end position="413"/>
    </location>
</feature>
<evidence type="ECO:0000259" key="9">
    <source>
        <dbReference type="PROSITE" id="PS50850"/>
    </source>
</evidence>
<evidence type="ECO:0000256" key="4">
    <source>
        <dbReference type="ARBA" id="ARBA00022597"/>
    </source>
</evidence>
<dbReference type="EnsemblMetazoa" id="CLYHEMT000208.1">
    <property type="protein sequence ID" value="CLYHEMP000208.1"/>
    <property type="gene ID" value="CLYHEMG000208"/>
</dbReference>
<accession>A0A7M5UXV7</accession>
<protein>
    <recommendedName>
        <fullName evidence="9">Major facilitator superfamily (MFS) profile domain-containing protein</fullName>
    </recommendedName>
</protein>
<reference evidence="10" key="1">
    <citation type="submission" date="2021-01" db="UniProtKB">
        <authorList>
            <consortium name="EnsemblMetazoa"/>
        </authorList>
    </citation>
    <scope>IDENTIFICATION</scope>
</reference>